<dbReference type="SMART" id="SM00184">
    <property type="entry name" value="RING"/>
    <property type="match status" value="1"/>
</dbReference>
<dbReference type="FunFam" id="1.25.40.420:FF:000001">
    <property type="entry name" value="Kelch-like family member 12"/>
    <property type="match status" value="1"/>
</dbReference>
<keyword evidence="6" id="KW-1133">Transmembrane helix</keyword>
<dbReference type="Gene3D" id="3.30.40.10">
    <property type="entry name" value="Zinc/RING finger domain, C3HC4 (zinc finger)"/>
    <property type="match status" value="1"/>
</dbReference>
<accession>A0A6J8D5V4</accession>
<dbReference type="EMBL" id="CACVKT020006769">
    <property type="protein sequence ID" value="CAC5403435.1"/>
    <property type="molecule type" value="Genomic_DNA"/>
</dbReference>
<dbReference type="PROSITE" id="PS50089">
    <property type="entry name" value="ZF_RING_2"/>
    <property type="match status" value="1"/>
</dbReference>
<dbReference type="Pfam" id="PF13639">
    <property type="entry name" value="zf-RING_2"/>
    <property type="match status" value="1"/>
</dbReference>
<dbReference type="Proteomes" id="UP000507470">
    <property type="component" value="Unassembled WGS sequence"/>
</dbReference>
<gene>
    <name evidence="9" type="ORF">MCOR_37332</name>
</gene>
<evidence type="ECO:0000313" key="9">
    <source>
        <dbReference type="EMBL" id="CAC5403435.1"/>
    </source>
</evidence>
<dbReference type="Pfam" id="PF00651">
    <property type="entry name" value="BTB"/>
    <property type="match status" value="1"/>
</dbReference>
<dbReference type="InterPro" id="IPR013083">
    <property type="entry name" value="Znf_RING/FYVE/PHD"/>
</dbReference>
<dbReference type="AlphaFoldDB" id="A0A6J8D5V4"/>
<dbReference type="InterPro" id="IPR000210">
    <property type="entry name" value="BTB/POZ_dom"/>
</dbReference>
<dbReference type="PROSITE" id="PS50097">
    <property type="entry name" value="BTB"/>
    <property type="match status" value="1"/>
</dbReference>
<keyword evidence="6" id="KW-0812">Transmembrane</keyword>
<dbReference type="InterPro" id="IPR006652">
    <property type="entry name" value="Kelch_1"/>
</dbReference>
<dbReference type="PANTHER" id="PTHR45632">
    <property type="entry name" value="LD33804P"/>
    <property type="match status" value="1"/>
</dbReference>
<keyword evidence="6" id="KW-0472">Membrane</keyword>
<organism evidence="9 10">
    <name type="scientific">Mytilus coruscus</name>
    <name type="common">Sea mussel</name>
    <dbReference type="NCBI Taxonomy" id="42192"/>
    <lineage>
        <taxon>Eukaryota</taxon>
        <taxon>Metazoa</taxon>
        <taxon>Spiralia</taxon>
        <taxon>Lophotrochozoa</taxon>
        <taxon>Mollusca</taxon>
        <taxon>Bivalvia</taxon>
        <taxon>Autobranchia</taxon>
        <taxon>Pteriomorphia</taxon>
        <taxon>Mytilida</taxon>
        <taxon>Mytiloidea</taxon>
        <taxon>Mytilidae</taxon>
        <taxon>Mytilinae</taxon>
        <taxon>Mytilus</taxon>
    </lineage>
</organism>
<protein>
    <submittedName>
        <fullName evidence="9">KBTBD5_10</fullName>
    </submittedName>
</protein>
<dbReference type="Gene3D" id="1.25.40.420">
    <property type="match status" value="1"/>
</dbReference>
<dbReference type="InterPro" id="IPR001841">
    <property type="entry name" value="Znf_RING"/>
</dbReference>
<dbReference type="InterPro" id="IPR011705">
    <property type="entry name" value="BACK"/>
</dbReference>
<dbReference type="SMART" id="SM00225">
    <property type="entry name" value="BTB"/>
    <property type="match status" value="1"/>
</dbReference>
<keyword evidence="10" id="KW-1185">Reference proteome</keyword>
<evidence type="ECO:0000256" key="1">
    <source>
        <dbReference type="ARBA" id="ARBA00022441"/>
    </source>
</evidence>
<evidence type="ECO:0000259" key="7">
    <source>
        <dbReference type="PROSITE" id="PS50089"/>
    </source>
</evidence>
<keyword evidence="3 5" id="KW-0863">Zinc-finger</keyword>
<evidence type="ECO:0000256" key="5">
    <source>
        <dbReference type="PROSITE-ProRule" id="PRU00175"/>
    </source>
</evidence>
<dbReference type="GO" id="GO:0008270">
    <property type="term" value="F:zinc ion binding"/>
    <property type="evidence" value="ECO:0007669"/>
    <property type="project" value="UniProtKB-KW"/>
</dbReference>
<dbReference type="SUPFAM" id="SSF117281">
    <property type="entry name" value="Kelch motif"/>
    <property type="match status" value="1"/>
</dbReference>
<dbReference type="SMART" id="SM00612">
    <property type="entry name" value="Kelch"/>
    <property type="match status" value="4"/>
</dbReference>
<dbReference type="PANTHER" id="PTHR45632:SF3">
    <property type="entry name" value="KELCH-LIKE PROTEIN 32"/>
    <property type="match status" value="1"/>
</dbReference>
<feature type="domain" description="BTB" evidence="8">
    <location>
        <begin position="261"/>
        <end position="328"/>
    </location>
</feature>
<evidence type="ECO:0000256" key="2">
    <source>
        <dbReference type="ARBA" id="ARBA00022737"/>
    </source>
</evidence>
<dbReference type="InterPro" id="IPR011333">
    <property type="entry name" value="SKP1/BTB/POZ_sf"/>
</dbReference>
<reference evidence="9 10" key="1">
    <citation type="submission" date="2020-06" db="EMBL/GenBank/DDBJ databases">
        <authorList>
            <person name="Li R."/>
            <person name="Bekaert M."/>
        </authorList>
    </citation>
    <scope>NUCLEOTIDE SEQUENCE [LARGE SCALE GENOMIC DNA]</scope>
    <source>
        <strain evidence="10">wild</strain>
    </source>
</reference>
<proteinExistence type="predicted"/>
<keyword evidence="4" id="KW-0862">Zinc</keyword>
<sequence length="844" mass="96612">MNDNQRKTSIFLAILGSILLIVCSGLYSFTKWRKSELSNQDIIATIIITVISILVLVLSLVACCKGWHKVHAQKGIPKTGHKLIILLIKCILLQEIHRKTSYIPVTILMGSNCGICIEQKDSNTEKVVRLTCEHTFHKNCVNRSLDTQLKCPICRQTPSNFSSIERVLYRMYGTVSKRIQSMKTKEINNSTATSLFVIIAEPTEEFKQSMYSMLIFKQSINTEDGTVSSRNMAKSKLERKRDHQEILLKGLWQLYQDRTLTDVTLIVDNRTFPCNRNVLAASSPYFRAMFTNNVQETTQEKITLYDVTAEAVECILNFMYSGVIDIGPDNAQDVFMASNMFEILDVVDCCVEYMNGQLHCSNCVGMYSFALYHDCKKLQDACKNFILQHFTEISSTDHFLEIDSNSFEEILQSDDIYVKTEDFIFKVICNWVKFDIGSRKSIFPRLFHLVRLPLITQQFLNDSIINNELVKGNPFCLSIIEEFLHSAYNTSSTSQIQNEHNIGTYIIKKRSGMLCRDLIVFSGGSNGEHERSFTAYDPETGKNYFGLKHHPTFDLKYRIDYFKIITLQENEVYFIGGIFHDNYRFSESGEAMRNVYKYDQRLSVWTACDNLVTARCAFSACCHGNCLFVSGGKTVYPTGNPLYSFEMYDPELGYWKLLEPMPLKLYHHASTVANGGVYIFGGKDVLDEMCEMVMRYDIKTETWYIIDTKLVNPRCEHSAITINNEIYLVGGVTRSSYAVVIQIFDVKTNRWRHGTDFPDERKVTAVTSIGNKIYVCGGIRQFIRRNKPTRTVESKDLYSYNVIADAWWKESRMVQFANSVTCTYANINTSFLTESDFVSSGSDS</sequence>
<dbReference type="SUPFAM" id="SSF57850">
    <property type="entry name" value="RING/U-box"/>
    <property type="match status" value="1"/>
</dbReference>
<keyword evidence="1" id="KW-0880">Kelch repeat</keyword>
<evidence type="ECO:0000256" key="4">
    <source>
        <dbReference type="ARBA" id="ARBA00022833"/>
    </source>
</evidence>
<keyword evidence="3 5" id="KW-0479">Metal-binding</keyword>
<evidence type="ECO:0000256" key="3">
    <source>
        <dbReference type="ARBA" id="ARBA00022771"/>
    </source>
</evidence>
<dbReference type="SUPFAM" id="SSF54695">
    <property type="entry name" value="POZ domain"/>
    <property type="match status" value="1"/>
</dbReference>
<feature type="transmembrane region" description="Helical" evidence="6">
    <location>
        <begin position="12"/>
        <end position="30"/>
    </location>
</feature>
<dbReference type="Pfam" id="PF24681">
    <property type="entry name" value="Kelch_KLHDC2_KLHL20_DRC7"/>
    <property type="match status" value="1"/>
</dbReference>
<dbReference type="SMART" id="SM00875">
    <property type="entry name" value="BACK"/>
    <property type="match status" value="1"/>
</dbReference>
<name>A0A6J8D5V4_MYTCO</name>
<feature type="transmembrane region" description="Helical" evidence="6">
    <location>
        <begin position="42"/>
        <end position="64"/>
    </location>
</feature>
<keyword evidence="2" id="KW-0677">Repeat</keyword>
<feature type="domain" description="RING-type" evidence="7">
    <location>
        <begin position="113"/>
        <end position="155"/>
    </location>
</feature>
<dbReference type="InterPro" id="IPR015915">
    <property type="entry name" value="Kelch-typ_b-propeller"/>
</dbReference>
<dbReference type="Pfam" id="PF07707">
    <property type="entry name" value="BACK"/>
    <property type="match status" value="1"/>
</dbReference>
<evidence type="ECO:0000313" key="10">
    <source>
        <dbReference type="Proteomes" id="UP000507470"/>
    </source>
</evidence>
<dbReference type="Gene3D" id="2.120.10.80">
    <property type="entry name" value="Kelch-type beta propeller"/>
    <property type="match status" value="1"/>
</dbReference>
<dbReference type="Gene3D" id="3.30.710.10">
    <property type="entry name" value="Potassium Channel Kv1.1, Chain A"/>
    <property type="match status" value="1"/>
</dbReference>
<evidence type="ECO:0000259" key="8">
    <source>
        <dbReference type="PROSITE" id="PS50097"/>
    </source>
</evidence>
<dbReference type="OrthoDB" id="6359816at2759"/>
<evidence type="ECO:0000256" key="6">
    <source>
        <dbReference type="SAM" id="Phobius"/>
    </source>
</evidence>